<sequence length="111" mass="11526">LCGSLLGNYMGVWNGVMSPSVRRVPGRPGVTLVQIVDKSGGQYKIVKHIGSARTEAELAVMMEEAREFLNPGQGVSDFGAVDSAAVGHTVAAADPVSEDVAHIRVAITPPG</sequence>
<dbReference type="EMBL" id="JBHMAU010000032">
    <property type="protein sequence ID" value="MFB9775604.1"/>
    <property type="molecule type" value="Genomic_DNA"/>
</dbReference>
<dbReference type="Proteomes" id="UP001589707">
    <property type="component" value="Unassembled WGS sequence"/>
</dbReference>
<reference evidence="1 2" key="1">
    <citation type="submission" date="2024-09" db="EMBL/GenBank/DDBJ databases">
        <authorList>
            <person name="Sun Q."/>
            <person name="Mori K."/>
        </authorList>
    </citation>
    <scope>NUCLEOTIDE SEQUENCE [LARGE SCALE GENOMIC DNA]</scope>
    <source>
        <strain evidence="1 2">JCM 11683</strain>
    </source>
</reference>
<keyword evidence="2" id="KW-1185">Reference proteome</keyword>
<feature type="non-terminal residue" evidence="1">
    <location>
        <position position="1"/>
    </location>
</feature>
<proteinExistence type="predicted"/>
<evidence type="ECO:0000313" key="2">
    <source>
        <dbReference type="Proteomes" id="UP001589707"/>
    </source>
</evidence>
<accession>A0ABV5WZJ8</accession>
<protein>
    <submittedName>
        <fullName evidence="1">Uncharacterized protein</fullName>
    </submittedName>
</protein>
<organism evidence="1 2">
    <name type="scientific">Brevibacterium otitidis</name>
    <dbReference type="NCBI Taxonomy" id="53364"/>
    <lineage>
        <taxon>Bacteria</taxon>
        <taxon>Bacillati</taxon>
        <taxon>Actinomycetota</taxon>
        <taxon>Actinomycetes</taxon>
        <taxon>Micrococcales</taxon>
        <taxon>Brevibacteriaceae</taxon>
        <taxon>Brevibacterium</taxon>
    </lineage>
</organism>
<gene>
    <name evidence="1" type="ORF">ACFFN1_04140</name>
</gene>
<evidence type="ECO:0000313" key="1">
    <source>
        <dbReference type="EMBL" id="MFB9775604.1"/>
    </source>
</evidence>
<name>A0ABV5WZJ8_9MICO</name>
<comment type="caution">
    <text evidence="1">The sequence shown here is derived from an EMBL/GenBank/DDBJ whole genome shotgun (WGS) entry which is preliminary data.</text>
</comment>